<accession>A2C3Z5</accession>
<reference evidence="2" key="1">
    <citation type="journal article" date="2007" name="PLoS Genet.">
        <title>Patterns and implications of gene gain and loss in the evolution of Prochlorococcus.</title>
        <authorList>
            <person name="Kettler G.C."/>
            <person name="Martiny A.C."/>
            <person name="Huang K."/>
            <person name="Zucker J."/>
            <person name="Coleman M.L."/>
            <person name="Rodrigue S."/>
            <person name="Chen F."/>
            <person name="Lapidus A."/>
            <person name="Ferriera S."/>
            <person name="Johnson J."/>
            <person name="Steglich C."/>
            <person name="Church G.M."/>
            <person name="Richardson P."/>
            <person name="Chisholm S.W."/>
        </authorList>
    </citation>
    <scope>NUCLEOTIDE SEQUENCE [LARGE SCALE GENOMIC DNA]</scope>
    <source>
        <strain evidence="2">NATL1A</strain>
    </source>
</reference>
<evidence type="ECO:0000313" key="1">
    <source>
        <dbReference type="EMBL" id="ABM76205.1"/>
    </source>
</evidence>
<protein>
    <submittedName>
        <fullName evidence="1">Uncharacterized protein</fullName>
    </submittedName>
</protein>
<organism evidence="1 2">
    <name type="scientific">Prochlorococcus marinus (strain NATL1A)</name>
    <dbReference type="NCBI Taxonomy" id="167555"/>
    <lineage>
        <taxon>Bacteria</taxon>
        <taxon>Bacillati</taxon>
        <taxon>Cyanobacteriota</taxon>
        <taxon>Cyanophyceae</taxon>
        <taxon>Synechococcales</taxon>
        <taxon>Prochlorococcaceae</taxon>
        <taxon>Prochlorococcus</taxon>
    </lineage>
</organism>
<name>A2C3Z5_PROM1</name>
<evidence type="ECO:0000313" key="2">
    <source>
        <dbReference type="Proteomes" id="UP000002592"/>
    </source>
</evidence>
<sequence length="31" mass="3872">MLKRLLKDKSSKVLEQKINFYRFLINFKEKI</sequence>
<dbReference type="EMBL" id="CP000553">
    <property type="protein sequence ID" value="ABM76205.1"/>
    <property type="molecule type" value="Genomic_DNA"/>
</dbReference>
<dbReference type="AlphaFoldDB" id="A2C3Z5"/>
<gene>
    <name evidence="1" type="ordered locus">NATL1_16481</name>
</gene>
<dbReference type="KEGG" id="pme:NATL1_16481"/>
<proteinExistence type="predicted"/>
<dbReference type="Proteomes" id="UP000002592">
    <property type="component" value="Chromosome"/>
</dbReference>
<dbReference type="HOGENOM" id="CLU_3397960_0_0_3"/>